<name>A0A937ADI8_9BACT</name>
<dbReference type="SMART" id="SM00327">
    <property type="entry name" value="VWA"/>
    <property type="match status" value="1"/>
</dbReference>
<dbReference type="Proteomes" id="UP000642920">
    <property type="component" value="Unassembled WGS sequence"/>
</dbReference>
<dbReference type="SUPFAM" id="SSF53300">
    <property type="entry name" value="vWA-like"/>
    <property type="match status" value="1"/>
</dbReference>
<sequence>MNKHAWTVLFVIYAFFKAYSAPQEDYPISPQQEKINLYIREANQHIDFINWLTERVYKVEEALLSPAEERATEHLIRLADYINSGSKRPDLANTGQLSNLGESLKDITIINTQLISSINSLRASAFELSSIILDKTFENKFTKTHQVIQAYKQELKLTHQARTELLSQLHPNTLLKDSSNNPWVHLGESILPIIDQAEGVIHHSNRSSNFRMETKLVELEKLNNELKIFTAQKEQNLEGLLRLSENRGNNPDNAYKWIKRTATSFLTKNKDTSYIDIRNDQSLNDIIDIYNKVVDMALLKSFNANTHPRYFENKTDNLRPVFLPYYLKGISYHPKTKNDFQAVAPTTASNSLDGYAFNNLIFVLDISASMAQQNKLEHVKTALKQLIGIMRPEDEITVITYAGEAKKVVKPSSATKEKYISKKIDKLKPGGSTNLLEGMKLAFKEALSNYKTEGNNRVILVTDGAVRATSHLVELVNSHSKEQVHLSLLSFQNENDQSLKTLSNNSNAYLSVINQENMLSTLIIEAQRGGKANN</sequence>
<dbReference type="PROSITE" id="PS50234">
    <property type="entry name" value="VWFA"/>
    <property type="match status" value="1"/>
</dbReference>
<dbReference type="Pfam" id="PF13519">
    <property type="entry name" value="VWA_2"/>
    <property type="match status" value="1"/>
</dbReference>
<dbReference type="InterPro" id="IPR051173">
    <property type="entry name" value="Ca_channel_alpha-2/delta"/>
</dbReference>
<feature type="domain" description="VWFA" evidence="1">
    <location>
        <begin position="359"/>
        <end position="527"/>
    </location>
</feature>
<dbReference type="EMBL" id="JAERQG010000001">
    <property type="protein sequence ID" value="MBL0763659.1"/>
    <property type="molecule type" value="Genomic_DNA"/>
</dbReference>
<reference evidence="2" key="1">
    <citation type="submission" date="2021-01" db="EMBL/GenBank/DDBJ databases">
        <title>Marivirga sp. nov., isolated from intertidal surface sediments.</title>
        <authorList>
            <person name="Zhang M."/>
        </authorList>
    </citation>
    <scope>NUCLEOTIDE SEQUENCE</scope>
    <source>
        <strain evidence="2">SM1354</strain>
    </source>
</reference>
<dbReference type="InterPro" id="IPR036465">
    <property type="entry name" value="vWFA_dom_sf"/>
</dbReference>
<gene>
    <name evidence="2" type="ORF">JKP34_00260</name>
</gene>
<protein>
    <submittedName>
        <fullName evidence="2">VWA domain-containing protein</fullName>
    </submittedName>
</protein>
<accession>A0A937ADI8</accession>
<dbReference type="InterPro" id="IPR002035">
    <property type="entry name" value="VWF_A"/>
</dbReference>
<evidence type="ECO:0000259" key="1">
    <source>
        <dbReference type="PROSITE" id="PS50234"/>
    </source>
</evidence>
<dbReference type="Gene3D" id="3.40.50.410">
    <property type="entry name" value="von Willebrand factor, type A domain"/>
    <property type="match status" value="1"/>
</dbReference>
<keyword evidence="3" id="KW-1185">Reference proteome</keyword>
<organism evidence="2 3">
    <name type="scientific">Marivirga atlantica</name>
    <dbReference type="NCBI Taxonomy" id="1548457"/>
    <lineage>
        <taxon>Bacteria</taxon>
        <taxon>Pseudomonadati</taxon>
        <taxon>Bacteroidota</taxon>
        <taxon>Cytophagia</taxon>
        <taxon>Cytophagales</taxon>
        <taxon>Marivirgaceae</taxon>
        <taxon>Marivirga</taxon>
    </lineage>
</organism>
<comment type="caution">
    <text evidence="2">The sequence shown here is derived from an EMBL/GenBank/DDBJ whole genome shotgun (WGS) entry which is preliminary data.</text>
</comment>
<dbReference type="AlphaFoldDB" id="A0A937ADI8"/>
<dbReference type="PANTHER" id="PTHR10166:SF37">
    <property type="entry name" value="STOLID, ISOFORM H"/>
    <property type="match status" value="1"/>
</dbReference>
<proteinExistence type="predicted"/>
<dbReference type="RefSeq" id="WP_201916500.1">
    <property type="nucleotide sequence ID" value="NZ_JAERQG010000001.1"/>
</dbReference>
<evidence type="ECO:0000313" key="3">
    <source>
        <dbReference type="Proteomes" id="UP000642920"/>
    </source>
</evidence>
<evidence type="ECO:0000313" key="2">
    <source>
        <dbReference type="EMBL" id="MBL0763659.1"/>
    </source>
</evidence>
<dbReference type="PANTHER" id="PTHR10166">
    <property type="entry name" value="VOLTAGE-DEPENDENT CALCIUM CHANNEL SUBUNIT ALPHA-2/DELTA-RELATED"/>
    <property type="match status" value="1"/>
</dbReference>